<evidence type="ECO:0000313" key="3">
    <source>
        <dbReference type="EMBL" id="EMR61801.1"/>
    </source>
</evidence>
<evidence type="ECO:0000313" key="4">
    <source>
        <dbReference type="Proteomes" id="UP000012174"/>
    </source>
</evidence>
<feature type="compositionally biased region" description="Polar residues" evidence="1">
    <location>
        <begin position="165"/>
        <end position="177"/>
    </location>
</feature>
<dbReference type="KEGG" id="ela:UCREL1_11267"/>
<sequence length="199" mass="22339">MTSRSIALPPRFKCAVGGEWKTNSEFSQNQLKRWSQKKRHDNDGITSVNIGLVCKVHSGAPQNTTIKCEGPCGQMKVRDAFSKNQRNRPDAWCKRCTEWKERQQPDEIPTAPPNANMSHDEVYLDTSQAVDNDDLNLNVVQDDSDDDVHNSSSGDDDEDDGPSVLRSTLRSLHQSSRGKYHDDDNGNGDHDDRADDTRV</sequence>
<dbReference type="Proteomes" id="UP000012174">
    <property type="component" value="Unassembled WGS sequence"/>
</dbReference>
<dbReference type="InterPro" id="IPR024630">
    <property type="entry name" value="Stc1"/>
</dbReference>
<feature type="region of interest" description="Disordered" evidence="1">
    <location>
        <begin position="138"/>
        <end position="199"/>
    </location>
</feature>
<proteinExistence type="predicted"/>
<accession>M7SW44</accession>
<dbReference type="OrthoDB" id="3514033at2759"/>
<organism evidence="3 4">
    <name type="scientific">Eutypa lata (strain UCR-EL1)</name>
    <name type="common">Grapevine dieback disease fungus</name>
    <name type="synonym">Eutypa armeniacae</name>
    <dbReference type="NCBI Taxonomy" id="1287681"/>
    <lineage>
        <taxon>Eukaryota</taxon>
        <taxon>Fungi</taxon>
        <taxon>Dikarya</taxon>
        <taxon>Ascomycota</taxon>
        <taxon>Pezizomycotina</taxon>
        <taxon>Sordariomycetes</taxon>
        <taxon>Xylariomycetidae</taxon>
        <taxon>Xylariales</taxon>
        <taxon>Diatrypaceae</taxon>
        <taxon>Eutypa</taxon>
    </lineage>
</organism>
<dbReference type="HOGENOM" id="CLU_1372218_0_0_1"/>
<feature type="compositionally biased region" description="Basic and acidic residues" evidence="1">
    <location>
        <begin position="179"/>
        <end position="199"/>
    </location>
</feature>
<name>M7SW44_EUTLA</name>
<evidence type="ECO:0000256" key="1">
    <source>
        <dbReference type="SAM" id="MobiDB-lite"/>
    </source>
</evidence>
<dbReference type="STRING" id="1287681.M7SW44"/>
<reference evidence="4" key="1">
    <citation type="journal article" date="2013" name="Genome Announc.">
        <title>Draft genome sequence of the grapevine dieback fungus Eutypa lata UCR-EL1.</title>
        <authorList>
            <person name="Blanco-Ulate B."/>
            <person name="Rolshausen P.E."/>
            <person name="Cantu D."/>
        </authorList>
    </citation>
    <scope>NUCLEOTIDE SEQUENCE [LARGE SCALE GENOMIC DNA]</scope>
    <source>
        <strain evidence="4">UCR-EL1</strain>
    </source>
</reference>
<evidence type="ECO:0000259" key="2">
    <source>
        <dbReference type="Pfam" id="PF12898"/>
    </source>
</evidence>
<feature type="domain" description="Stc1" evidence="2">
    <location>
        <begin position="13"/>
        <end position="98"/>
    </location>
</feature>
<gene>
    <name evidence="3" type="ORF">UCREL1_11267</name>
</gene>
<dbReference type="eggNOG" id="ENOG502RJS5">
    <property type="taxonomic scope" value="Eukaryota"/>
</dbReference>
<keyword evidence="4" id="KW-1185">Reference proteome</keyword>
<dbReference type="EMBL" id="KB707543">
    <property type="protein sequence ID" value="EMR61801.1"/>
    <property type="molecule type" value="Genomic_DNA"/>
</dbReference>
<dbReference type="Pfam" id="PF12898">
    <property type="entry name" value="Stc1"/>
    <property type="match status" value="1"/>
</dbReference>
<protein>
    <recommendedName>
        <fullName evidence="2">Stc1 domain-containing protein</fullName>
    </recommendedName>
</protein>
<dbReference type="AlphaFoldDB" id="M7SW44"/>